<dbReference type="SUPFAM" id="SSF52540">
    <property type="entry name" value="P-loop containing nucleoside triphosphate hydrolases"/>
    <property type="match status" value="1"/>
</dbReference>
<evidence type="ECO:0000313" key="1">
    <source>
        <dbReference type="EMBL" id="OGZ14349.1"/>
    </source>
</evidence>
<gene>
    <name evidence="1" type="ORF">A3J08_02215</name>
</gene>
<accession>A0A1G2DL57</accession>
<name>A0A1G2DL57_9BACT</name>
<protein>
    <recommendedName>
        <fullName evidence="3">DNA polymerase III subunit delta</fullName>
    </recommendedName>
</protein>
<organism evidence="1 2">
    <name type="scientific">Candidatus Lloydbacteria bacterium RIFCSPLOWO2_02_FULL_51_11</name>
    <dbReference type="NCBI Taxonomy" id="1798667"/>
    <lineage>
        <taxon>Bacteria</taxon>
        <taxon>Candidatus Lloydiibacteriota</taxon>
    </lineage>
</organism>
<dbReference type="InterPro" id="IPR027417">
    <property type="entry name" value="P-loop_NTPase"/>
</dbReference>
<sequence length="229" mass="25731">MDSLKDIFTKKGATLHHAYIIEGDKERVRSLLAHTFKESHDDGHVVHSADYSEREVSTFGIDEAKELRERQSRSAVGLRRVFVICAERFTHEAQNALLKTLEEPAAGTHFFFVVPSVAGILPTVRSRVVCVREDAPHATDTQAREFLAASYDERTAHIAEMIEGKNREHARAFLSGLAEVLRARYRSSGATDAYGSSLRAIERCRRHLDGRAPSLKMLLEYVSLVLPRC</sequence>
<dbReference type="EMBL" id="MHLR01000030">
    <property type="protein sequence ID" value="OGZ14349.1"/>
    <property type="molecule type" value="Genomic_DNA"/>
</dbReference>
<dbReference type="Gene3D" id="3.40.50.300">
    <property type="entry name" value="P-loop containing nucleotide triphosphate hydrolases"/>
    <property type="match status" value="1"/>
</dbReference>
<reference evidence="1 2" key="1">
    <citation type="journal article" date="2016" name="Nat. Commun.">
        <title>Thousands of microbial genomes shed light on interconnected biogeochemical processes in an aquifer system.</title>
        <authorList>
            <person name="Anantharaman K."/>
            <person name="Brown C.T."/>
            <person name="Hug L.A."/>
            <person name="Sharon I."/>
            <person name="Castelle C.J."/>
            <person name="Probst A.J."/>
            <person name="Thomas B.C."/>
            <person name="Singh A."/>
            <person name="Wilkins M.J."/>
            <person name="Karaoz U."/>
            <person name="Brodie E.L."/>
            <person name="Williams K.H."/>
            <person name="Hubbard S.S."/>
            <person name="Banfield J.F."/>
        </authorList>
    </citation>
    <scope>NUCLEOTIDE SEQUENCE [LARGE SCALE GENOMIC DNA]</scope>
</reference>
<evidence type="ECO:0000313" key="2">
    <source>
        <dbReference type="Proteomes" id="UP000177573"/>
    </source>
</evidence>
<dbReference type="Pfam" id="PF13177">
    <property type="entry name" value="DNA_pol3_delta2"/>
    <property type="match status" value="1"/>
</dbReference>
<dbReference type="STRING" id="1798667.A3J08_02215"/>
<evidence type="ECO:0008006" key="3">
    <source>
        <dbReference type="Google" id="ProtNLM"/>
    </source>
</evidence>
<dbReference type="Proteomes" id="UP000177573">
    <property type="component" value="Unassembled WGS sequence"/>
</dbReference>
<dbReference type="AlphaFoldDB" id="A0A1G2DL57"/>
<comment type="caution">
    <text evidence="1">The sequence shown here is derived from an EMBL/GenBank/DDBJ whole genome shotgun (WGS) entry which is preliminary data.</text>
</comment>
<proteinExistence type="predicted"/>